<accession>A0A941IRN8</accession>
<dbReference type="RefSeq" id="WP_212526991.1">
    <property type="nucleotide sequence ID" value="NZ_JAGSOG010000011.1"/>
</dbReference>
<name>A0A941IRN8_9ACTN</name>
<keyword evidence="2" id="KW-1185">Reference proteome</keyword>
<dbReference type="AlphaFoldDB" id="A0A941IRN8"/>
<proteinExistence type="predicted"/>
<sequence length="168" mass="19715">MTSAESTLLGIVIGAALAWLGNVLSSRAQWRREEQRRLAERRTELYQDMFVRTRYLVRVQKLHGIEPHPEATPEAVAELDRWSARVSLFASTKVSMLWDIWFTIHMQGWEIHRTKLETLEDRRRYAAHGTRREQAHEAIVDQMRREIGFGTPRGRIRGALPRRQSVER</sequence>
<dbReference type="Proteomes" id="UP000675781">
    <property type="component" value="Unassembled WGS sequence"/>
</dbReference>
<evidence type="ECO:0000313" key="2">
    <source>
        <dbReference type="Proteomes" id="UP000675781"/>
    </source>
</evidence>
<evidence type="ECO:0000313" key="1">
    <source>
        <dbReference type="EMBL" id="MBR7832466.1"/>
    </source>
</evidence>
<protein>
    <submittedName>
        <fullName evidence="1">Uncharacterized protein</fullName>
    </submittedName>
</protein>
<comment type="caution">
    <text evidence="1">The sequence shown here is derived from an EMBL/GenBank/DDBJ whole genome shotgun (WGS) entry which is preliminary data.</text>
</comment>
<gene>
    <name evidence="1" type="ORF">KDL01_04310</name>
</gene>
<organism evidence="1 2">
    <name type="scientific">Actinospica durhamensis</name>
    <dbReference type="NCBI Taxonomy" id="1508375"/>
    <lineage>
        <taxon>Bacteria</taxon>
        <taxon>Bacillati</taxon>
        <taxon>Actinomycetota</taxon>
        <taxon>Actinomycetes</taxon>
        <taxon>Catenulisporales</taxon>
        <taxon>Actinospicaceae</taxon>
        <taxon>Actinospica</taxon>
    </lineage>
</organism>
<reference evidence="1" key="1">
    <citation type="submission" date="2021-04" db="EMBL/GenBank/DDBJ databases">
        <title>Genome based classification of Actinospica acidithermotolerans sp. nov., an actinobacterium isolated from an Indonesian hot spring.</title>
        <authorList>
            <person name="Kusuma A.B."/>
            <person name="Putra K.E."/>
            <person name="Nafisah S."/>
            <person name="Loh J."/>
            <person name="Nouioui I."/>
            <person name="Goodfellow M."/>
        </authorList>
    </citation>
    <scope>NUCLEOTIDE SEQUENCE</scope>
    <source>
        <strain evidence="1">CSCA 57</strain>
    </source>
</reference>
<dbReference type="EMBL" id="JAGSOG010000011">
    <property type="protein sequence ID" value="MBR7832466.1"/>
    <property type="molecule type" value="Genomic_DNA"/>
</dbReference>